<gene>
    <name evidence="20" type="ORF">B7P43_G03271</name>
</gene>
<keyword evidence="12" id="KW-0720">Serine protease</keyword>
<dbReference type="PROSITE" id="PS51434">
    <property type="entry name" value="NUP_C"/>
    <property type="match status" value="1"/>
</dbReference>
<dbReference type="Pfam" id="PF04096">
    <property type="entry name" value="Nucleoporin2"/>
    <property type="match status" value="1"/>
</dbReference>
<dbReference type="GO" id="GO:0008236">
    <property type="term" value="F:serine-type peptidase activity"/>
    <property type="evidence" value="ECO:0007669"/>
    <property type="project" value="UniProtKB-KW"/>
</dbReference>
<keyword evidence="13" id="KW-0653">Protein transport</keyword>
<dbReference type="FunCoup" id="A0A2J7PID5">
    <property type="interactions" value="2246"/>
</dbReference>
<dbReference type="OrthoDB" id="3797628at2759"/>
<evidence type="ECO:0000256" key="2">
    <source>
        <dbReference type="ARBA" id="ARBA00004620"/>
    </source>
</evidence>
<dbReference type="GO" id="GO:0000973">
    <property type="term" value="P:post-transcriptional tethering of RNA polymerase II gene DNA at nuclear periphery"/>
    <property type="evidence" value="ECO:0007669"/>
    <property type="project" value="TreeGrafter"/>
</dbReference>
<comment type="similarity">
    <text evidence="4">Belongs to the nucleoporin GLFG family.</text>
</comment>
<dbReference type="InterPro" id="IPR037665">
    <property type="entry name" value="Nucleoporin_S59-like"/>
</dbReference>
<keyword evidence="9" id="KW-0378">Hydrolase</keyword>
<comment type="subcellular location">
    <subcellularLocation>
        <location evidence="2">Nucleus membrane</location>
        <topology evidence="2">Peripheral membrane protein</topology>
        <orientation evidence="2">Nucleoplasmic side</orientation>
    </subcellularLocation>
    <subcellularLocation>
        <location evidence="1">Nucleus</location>
        <location evidence="1">Nuclear pore complex</location>
    </subcellularLocation>
    <subcellularLocation>
        <location evidence="3">Nucleus</location>
        <location evidence="3">Nucleoplasm</location>
    </subcellularLocation>
</comment>
<evidence type="ECO:0000256" key="15">
    <source>
        <dbReference type="ARBA" id="ARBA00023132"/>
    </source>
</evidence>
<feature type="region of interest" description="Disordered" evidence="18">
    <location>
        <begin position="1166"/>
        <end position="1191"/>
    </location>
</feature>
<keyword evidence="21" id="KW-1185">Reference proteome</keyword>
<dbReference type="GO" id="GO:0017056">
    <property type="term" value="F:structural constituent of nuclear pore"/>
    <property type="evidence" value="ECO:0007669"/>
    <property type="project" value="InterPro"/>
</dbReference>
<dbReference type="SUPFAM" id="SSF82215">
    <property type="entry name" value="C-terminal autoproteolytic domain of nucleoporin nup98"/>
    <property type="match status" value="1"/>
</dbReference>
<evidence type="ECO:0000256" key="5">
    <source>
        <dbReference type="ARBA" id="ARBA00013472"/>
    </source>
</evidence>
<keyword evidence="6" id="KW-0813">Transport</keyword>
<evidence type="ECO:0000256" key="18">
    <source>
        <dbReference type="SAM" id="MobiDB-lite"/>
    </source>
</evidence>
<dbReference type="GO" id="GO:0031965">
    <property type="term" value="C:nuclear membrane"/>
    <property type="evidence" value="ECO:0007669"/>
    <property type="project" value="UniProtKB-SubCell"/>
</dbReference>
<dbReference type="Pfam" id="PF21240">
    <property type="entry name" value="Nup98_GLEBS"/>
    <property type="match status" value="1"/>
</dbReference>
<evidence type="ECO:0000256" key="13">
    <source>
        <dbReference type="ARBA" id="ARBA00022927"/>
    </source>
</evidence>
<sequence length="1900" mass="205406">MFRDMKSTFGQTGTATTFGGGSFSGGAATSPFGQTFGKNTTTGFTAPAFGSTGSSLFGSSTPTTGGLFGGATATPVFGQTQTTQSSAFGFPSSTTGSNLFGSQPNANTSLFGTSGTSAFGANKPAFGGFGTSTGSGLFGQQQQQQQTQATPSLFGQSAGTTSTGIFGSGGFGASSTTAAAVGTPIKFTPVTGSDTVVKNGVTQTISTRHHCITCMKEYESKSLEELRLEDYVANRKGPQQAQQTGLFGTSTGGSLFGTGASTSTGTGGIFTDSSKSLFGGGFGTNSGGVFGSTNQQSGGFFGKSGFGTMTTTTGGGSNFSFNTTTAANPFGVNAQTKPFGTATPQTNSLFGTQSQPSAFGTQGTGFSGFGTQNQGIGLFNQNKPAFNMATTSTGFSFGQNTSTNAGSMFGAKSSGTGGFTNTFGNPTTSSFGTNNMFGANQNQSLFSQPFKPATTGFSFGQSTGTGTGLGGGLNIGGQPMFGNTANKPNMFGGSTGVFNTGGFGIGSTFPTGTGLGTSVGLGGNPLLGGAGTNPVTNQQGSGTVHQQILALASMPFGDSPLFRNLLPATGKTDELLKPTNPAAQKAAVSNNHFKVSPRENVKIKVKPLGVSSLSKKSLFEGLEEPDPTLLDTFQPRSSTKRLMLKPKAVTPVTGQLTVQLPGAMSGDGDVLEADKENKEVHQTSVMFPDQCVDSWLRKSLRKNTGETEEEQELSDARDTSSPLIGNAVIRHRKSLCKNTGETEGEKELSDAQDMPLLFRGNEVLSPGRRNTESVTDNTIAELKTQKSNLPLNMDDKENVSNNSSTSSDDSLEADEPAAVMEGDDSHPAGIVLRRVGYYTIPPLSELIFRVSVDGSCTVDNFTVGREGYGNVFFPDSFDVANLNLDEIVHFRHKEVMLYPNDEKKPPVGCGLNRRAQVTLDRVWPMDKTTRNPIRDPERLRQLDYEGKLRRVCAKLQTRFLEYRPQTGSWVFKVDHFSKYGLSDSDEEDVPVSDVKKFKPTMPLFQQQENRKKEQQQRKSGQQLLAKEISHGLSDGLLSNDIDPHPRGLVPVFLEEDQDMEEGIRKQMGIYDEELEKIQQSPTMQLAREIGSPSHKVQLMKASFFMEEEGDLEPDFMELTQFHGGKLLDMDAGDFSEEAEPEKEVSLPRLPKSFSVFRTQFSAPEPIPQRTSVSVKGSKDAPQVRPSAHLPAGPWIQPPTVCPKIAVLSHHGEVVPLSQSSVGRMSAHCLADMGLVIGRSFRVGWGRDNTLLTLNTQKAAAVVPLRAKLSELNIFTSGRTEGDCSQCIVQRLQIFGGGKDASANFMEALEGHLHIQLQHCQSQLEDDCPLLIPRMGVDALHAHCALADQLSFDQTDVLLAYSTQVWKLCVALWGNLPDLDADSNSHQNVMLRREAVSKWLEDVVQQKVRQETAALSDESSKTQDKEHHIPVVLSLLSGRKILEACEKMEGCGDHHTSLLLAQLSGGPAAKQLIHQQLANWQDVKASCYINRDRIKLLMLVAGIPLFCGTESTVNVCEDLDWKRAFALHLWYICSPVASVTDALLQYEKAFGPPDIRDIYAKCPDPPYMEDGVELETSSGQPIWDLCFHLLKLYSSRSHPLNQLLNPATHTSDPLDYRLSWLLQQVLNALGYSHMSEYSSALVHTSFASQLESHGLWHWAIFVLLHLKNKQSRKVAVLDILGRHVDLSDNEEYQDRENFLCEQLNIPSQWIFEAKATLASACNRHKDAAYYLIKAALWTKSHEVIMKYIAADAIVNENYKYLHNLLEALVPVERSSTISGWNNRGQLLWDYLKIVAEVDTVLANQDLAAGYQLEKLQPQLSGLCARINMLPCPTAMDRLCQSEIAKRTVHVVRNVLLLQKGVGGVSSRVLAHLVTQLPLPEDYAQQELRQVVSSCMAEFTPC</sequence>
<protein>
    <recommendedName>
        <fullName evidence="5">Nuclear pore complex protein Nup98-Nup96</fullName>
    </recommendedName>
</protein>
<dbReference type="GO" id="GO:0005654">
    <property type="term" value="C:nucleoplasm"/>
    <property type="evidence" value="ECO:0007669"/>
    <property type="project" value="UniProtKB-SubCell"/>
</dbReference>
<feature type="domain" description="Peptidase S59" evidence="19">
    <location>
        <begin position="834"/>
        <end position="976"/>
    </location>
</feature>
<feature type="region of interest" description="Disordered" evidence="18">
    <location>
        <begin position="136"/>
        <end position="156"/>
    </location>
</feature>
<evidence type="ECO:0000256" key="3">
    <source>
        <dbReference type="ARBA" id="ARBA00004642"/>
    </source>
</evidence>
<dbReference type="FunFam" id="3.30.1610.10:FF:000001">
    <property type="entry name" value="Nuclear pore complex protein Nup98-Nup96"/>
    <property type="match status" value="1"/>
</dbReference>
<reference evidence="20 21" key="1">
    <citation type="submission" date="2017-12" db="EMBL/GenBank/DDBJ databases">
        <title>Hemimetabolous genomes reveal molecular basis of termite eusociality.</title>
        <authorList>
            <person name="Harrison M.C."/>
            <person name="Jongepier E."/>
            <person name="Robertson H.M."/>
            <person name="Arning N."/>
            <person name="Bitard-Feildel T."/>
            <person name="Chao H."/>
            <person name="Childers C.P."/>
            <person name="Dinh H."/>
            <person name="Doddapaneni H."/>
            <person name="Dugan S."/>
            <person name="Gowin J."/>
            <person name="Greiner C."/>
            <person name="Han Y."/>
            <person name="Hu H."/>
            <person name="Hughes D.S.T."/>
            <person name="Huylmans A.-K."/>
            <person name="Kemena C."/>
            <person name="Kremer L.P.M."/>
            <person name="Lee S.L."/>
            <person name="Lopez-Ezquerra A."/>
            <person name="Mallet L."/>
            <person name="Monroy-Kuhn J.M."/>
            <person name="Moser A."/>
            <person name="Murali S.C."/>
            <person name="Muzny D.M."/>
            <person name="Otani S."/>
            <person name="Piulachs M.-D."/>
            <person name="Poelchau M."/>
            <person name="Qu J."/>
            <person name="Schaub F."/>
            <person name="Wada-Katsumata A."/>
            <person name="Worley K.C."/>
            <person name="Xie Q."/>
            <person name="Ylla G."/>
            <person name="Poulsen M."/>
            <person name="Gibbs R.A."/>
            <person name="Schal C."/>
            <person name="Richards S."/>
            <person name="Belles X."/>
            <person name="Korb J."/>
            <person name="Bornberg-Bauer E."/>
        </authorList>
    </citation>
    <scope>NUCLEOTIDE SEQUENCE [LARGE SCALE GENOMIC DNA]</scope>
    <source>
        <tissue evidence="20">Whole body</tissue>
    </source>
</reference>
<keyword evidence="11" id="KW-0509">mRNA transport</keyword>
<dbReference type="Proteomes" id="UP000235965">
    <property type="component" value="Unassembled WGS sequence"/>
</dbReference>
<feature type="region of interest" description="Disordered" evidence="18">
    <location>
        <begin position="702"/>
        <end position="725"/>
    </location>
</feature>
<keyword evidence="7" id="KW-0645">Protease</keyword>
<dbReference type="GO" id="GO:0006405">
    <property type="term" value="P:RNA export from nucleus"/>
    <property type="evidence" value="ECO:0007669"/>
    <property type="project" value="TreeGrafter"/>
</dbReference>
<evidence type="ECO:0000256" key="1">
    <source>
        <dbReference type="ARBA" id="ARBA00004567"/>
    </source>
</evidence>
<evidence type="ECO:0000313" key="21">
    <source>
        <dbReference type="Proteomes" id="UP000235965"/>
    </source>
</evidence>
<organism evidence="20 21">
    <name type="scientific">Cryptotermes secundus</name>
    <dbReference type="NCBI Taxonomy" id="105785"/>
    <lineage>
        <taxon>Eukaryota</taxon>
        <taxon>Metazoa</taxon>
        <taxon>Ecdysozoa</taxon>
        <taxon>Arthropoda</taxon>
        <taxon>Hexapoda</taxon>
        <taxon>Insecta</taxon>
        <taxon>Pterygota</taxon>
        <taxon>Neoptera</taxon>
        <taxon>Polyneoptera</taxon>
        <taxon>Dictyoptera</taxon>
        <taxon>Blattodea</taxon>
        <taxon>Blattoidea</taxon>
        <taxon>Termitoidae</taxon>
        <taxon>Kalotermitidae</taxon>
        <taxon>Cryptotermitinae</taxon>
        <taxon>Cryptotermes</taxon>
    </lineage>
</organism>
<dbReference type="InterPro" id="IPR021967">
    <property type="entry name" value="Nup98_C"/>
</dbReference>
<dbReference type="GO" id="GO:0044614">
    <property type="term" value="C:nuclear pore cytoplasmic filaments"/>
    <property type="evidence" value="ECO:0007669"/>
    <property type="project" value="TreeGrafter"/>
</dbReference>
<evidence type="ECO:0000256" key="12">
    <source>
        <dbReference type="ARBA" id="ARBA00022825"/>
    </source>
</evidence>
<evidence type="ECO:0000256" key="6">
    <source>
        <dbReference type="ARBA" id="ARBA00022448"/>
    </source>
</evidence>
<keyword evidence="8" id="KW-0677">Repeat</keyword>
<dbReference type="FunFam" id="1.10.10.2360:FF:000001">
    <property type="entry name" value="Nuclear pore complex protein Nup98-Nup96"/>
    <property type="match status" value="1"/>
</dbReference>
<dbReference type="InterPro" id="IPR036903">
    <property type="entry name" value="Nup98_auto-Pept-S59_dom_sf"/>
</dbReference>
<keyword evidence="17" id="KW-0539">Nucleus</keyword>
<keyword evidence="15" id="KW-0906">Nuclear pore complex</keyword>
<dbReference type="PANTHER" id="PTHR23198:SF6">
    <property type="entry name" value="NUCLEAR PORE COMPLEX PROTEIN NUP98-NUP96"/>
    <property type="match status" value="1"/>
</dbReference>
<dbReference type="GO" id="GO:0034398">
    <property type="term" value="P:telomere tethering at nuclear periphery"/>
    <property type="evidence" value="ECO:0007669"/>
    <property type="project" value="TreeGrafter"/>
</dbReference>
<dbReference type="STRING" id="105785.A0A2J7PID5"/>
<feature type="compositionally biased region" description="Low complexity" evidence="18">
    <location>
        <begin position="138"/>
        <end position="156"/>
    </location>
</feature>
<evidence type="ECO:0000256" key="4">
    <source>
        <dbReference type="ARBA" id="ARBA00008926"/>
    </source>
</evidence>
<dbReference type="GO" id="GO:0006508">
    <property type="term" value="P:proteolysis"/>
    <property type="evidence" value="ECO:0007669"/>
    <property type="project" value="UniProtKB-KW"/>
</dbReference>
<evidence type="ECO:0000256" key="8">
    <source>
        <dbReference type="ARBA" id="ARBA00022737"/>
    </source>
</evidence>
<dbReference type="Gene3D" id="1.10.10.2360">
    <property type="match status" value="1"/>
</dbReference>
<proteinExistence type="inferred from homology"/>
<keyword evidence="14" id="KW-0811">Translocation</keyword>
<feature type="region of interest" description="Disordered" evidence="18">
    <location>
        <begin position="998"/>
        <end position="1022"/>
    </location>
</feature>
<dbReference type="PANTHER" id="PTHR23198">
    <property type="entry name" value="NUCLEOPORIN"/>
    <property type="match status" value="1"/>
</dbReference>
<dbReference type="Gene3D" id="1.25.40.690">
    <property type="match status" value="1"/>
</dbReference>
<evidence type="ECO:0000313" key="20">
    <source>
        <dbReference type="EMBL" id="PNF16102.1"/>
    </source>
</evidence>
<keyword evidence="16" id="KW-0472">Membrane</keyword>
<dbReference type="Pfam" id="PF12110">
    <property type="entry name" value="Nup96"/>
    <property type="match status" value="1"/>
</dbReference>
<comment type="caution">
    <text evidence="20">The sequence shown here is derived from an EMBL/GenBank/DDBJ whole genome shotgun (WGS) entry which is preliminary data.</text>
</comment>
<dbReference type="GO" id="GO:0008139">
    <property type="term" value="F:nuclear localization sequence binding"/>
    <property type="evidence" value="ECO:0007669"/>
    <property type="project" value="TreeGrafter"/>
</dbReference>
<name>A0A2J7PID5_9NEOP</name>
<evidence type="ECO:0000256" key="11">
    <source>
        <dbReference type="ARBA" id="ARBA00022816"/>
    </source>
</evidence>
<dbReference type="EMBL" id="NEVH01025127">
    <property type="protein sequence ID" value="PNF16102.1"/>
    <property type="molecule type" value="Genomic_DNA"/>
</dbReference>
<evidence type="ECO:0000256" key="9">
    <source>
        <dbReference type="ARBA" id="ARBA00022801"/>
    </source>
</evidence>
<dbReference type="Gene3D" id="3.30.1610.10">
    <property type="entry name" value="Peptidase S59, nucleoporin"/>
    <property type="match status" value="1"/>
</dbReference>
<dbReference type="GO" id="GO:0003723">
    <property type="term" value="F:RNA binding"/>
    <property type="evidence" value="ECO:0007669"/>
    <property type="project" value="TreeGrafter"/>
</dbReference>
<dbReference type="InParanoid" id="A0A2J7PID5"/>
<evidence type="ECO:0000256" key="17">
    <source>
        <dbReference type="ARBA" id="ARBA00023242"/>
    </source>
</evidence>
<evidence type="ECO:0000256" key="14">
    <source>
        <dbReference type="ARBA" id="ARBA00023010"/>
    </source>
</evidence>
<keyword evidence="10" id="KW-0068">Autocatalytic cleavage</keyword>
<dbReference type="GO" id="GO:0051028">
    <property type="term" value="P:mRNA transport"/>
    <property type="evidence" value="ECO:0007669"/>
    <property type="project" value="UniProtKB-KW"/>
</dbReference>
<accession>A0A2J7PID5</accession>
<evidence type="ECO:0000256" key="7">
    <source>
        <dbReference type="ARBA" id="ARBA00022670"/>
    </source>
</evidence>
<dbReference type="InterPro" id="IPR007230">
    <property type="entry name" value="Nup98_auto-Pept-S59_dom"/>
</dbReference>
<evidence type="ECO:0000259" key="19">
    <source>
        <dbReference type="PROSITE" id="PS51434"/>
    </source>
</evidence>
<evidence type="ECO:0000256" key="10">
    <source>
        <dbReference type="ARBA" id="ARBA00022813"/>
    </source>
</evidence>
<feature type="region of interest" description="Disordered" evidence="18">
    <location>
        <begin position="784"/>
        <end position="824"/>
    </location>
</feature>
<evidence type="ECO:0000256" key="16">
    <source>
        <dbReference type="ARBA" id="ARBA00023136"/>
    </source>
</evidence>
<dbReference type="GO" id="GO:0006606">
    <property type="term" value="P:protein import into nucleus"/>
    <property type="evidence" value="ECO:0007669"/>
    <property type="project" value="TreeGrafter"/>
</dbReference>